<evidence type="ECO:0000256" key="1">
    <source>
        <dbReference type="ARBA" id="ARBA00007832"/>
    </source>
</evidence>
<dbReference type="Proteomes" id="UP001302274">
    <property type="component" value="Unassembled WGS sequence"/>
</dbReference>
<accession>A0ABU5VUM5</accession>
<dbReference type="RefSeq" id="WP_323575769.1">
    <property type="nucleotide sequence ID" value="NZ_JAYGJQ010000001.1"/>
</dbReference>
<dbReference type="InterPro" id="IPR007310">
    <property type="entry name" value="Aerobactin_biosyn_IucA/IucC_N"/>
</dbReference>
<organism evidence="4 5">
    <name type="scientific">Bacteriovorax antarcticus</name>
    <dbReference type="NCBI Taxonomy" id="3088717"/>
    <lineage>
        <taxon>Bacteria</taxon>
        <taxon>Pseudomonadati</taxon>
        <taxon>Bdellovibrionota</taxon>
        <taxon>Bacteriovoracia</taxon>
        <taxon>Bacteriovoracales</taxon>
        <taxon>Bacteriovoracaceae</taxon>
        <taxon>Bacteriovorax</taxon>
    </lineage>
</organism>
<evidence type="ECO:0000313" key="5">
    <source>
        <dbReference type="Proteomes" id="UP001302274"/>
    </source>
</evidence>
<evidence type="ECO:0000259" key="3">
    <source>
        <dbReference type="Pfam" id="PF06276"/>
    </source>
</evidence>
<feature type="domain" description="Aerobactin siderophore biosynthesis IucA/IucC N-terminal" evidence="2">
    <location>
        <begin position="136"/>
        <end position="373"/>
    </location>
</feature>
<comment type="similarity">
    <text evidence="1">Belongs to the IucA/IucC family.</text>
</comment>
<proteinExistence type="inferred from homology"/>
<evidence type="ECO:0000259" key="2">
    <source>
        <dbReference type="Pfam" id="PF04183"/>
    </source>
</evidence>
<dbReference type="EMBL" id="JAYGJQ010000001">
    <property type="protein sequence ID" value="MEA9356093.1"/>
    <property type="molecule type" value="Genomic_DNA"/>
</dbReference>
<evidence type="ECO:0000313" key="4">
    <source>
        <dbReference type="EMBL" id="MEA9356093.1"/>
    </source>
</evidence>
<sequence>MHTKHLSLKHSANCFLNSLFREFNDFFYDTESSSFVINLKDEGMLVIPVEYVSLVGRHSYPGHFYYRKNKDSEACELNFTEAVVVLLDHLSSIYKTSPEQVSIFLDRITGSVHNIEAAIALRETDLIALYKNATIDFKDAEQALIVGHTFHPHPKNRDEFSEEDYKKYSPEAAGDFNLHWFMVHSEITHKMASKSFDHTEWNKEIFLKENSDSEAFKEFTTEGFIPFPVHPWQKNILLKMPLIKEYMAEGLIVDLGASEYVEEKWYPTSSLRTIYNETSPYMLKFSLSVRLTNSLRHMLPVEVVRGLQVVDVFSTPNGQTFLKSYPDFNVLFEPAFMALIDRDKKIINETIISLRLNPFINHSSQKLVLATLTQDNPLEGMSLIGGQIQRASERNSKSMEVNAKTWFAKFLEVAVKPLMMAQANYGILLGAHQQNLILEIKDNMPKASYFRDCHGTGYSKIGFELFSKEVKLMTIENGNILDETNGNALFAYYLVINTVFNTISTIAKDAGIAEEQLMAMFREELFNWRASGVKDSSCFDYLLDNPKLLQKGNFLCSFVNMNENTTDNPLGIYNAFPNPIYEINL</sequence>
<reference evidence="4 5" key="1">
    <citation type="submission" date="2023-11" db="EMBL/GenBank/DDBJ databases">
        <title>A Novel Polar Bacteriovorax (B. antarcticus) Isolated from the Biocrust in Antarctica.</title>
        <authorList>
            <person name="Mun W."/>
            <person name="Choi S.Y."/>
            <person name="Mitchell R.J."/>
        </authorList>
    </citation>
    <scope>NUCLEOTIDE SEQUENCE [LARGE SCALE GENOMIC DNA]</scope>
    <source>
        <strain evidence="4 5">PP10</strain>
    </source>
</reference>
<dbReference type="Pfam" id="PF06276">
    <property type="entry name" value="FhuF"/>
    <property type="match status" value="1"/>
</dbReference>
<keyword evidence="5" id="KW-1185">Reference proteome</keyword>
<dbReference type="InterPro" id="IPR022770">
    <property type="entry name" value="IucA/IucC-like_C"/>
</dbReference>
<dbReference type="PANTHER" id="PTHR34384">
    <property type="entry name" value="L-2,3-DIAMINOPROPANOATE--CITRATE LIGASE"/>
    <property type="match status" value="1"/>
</dbReference>
<dbReference type="Gene3D" id="1.10.510.40">
    <property type="match status" value="1"/>
</dbReference>
<feature type="domain" description="Aerobactin siderophore biosynthesis IucA/IucC-like C-terminal" evidence="3">
    <location>
        <begin position="405"/>
        <end position="565"/>
    </location>
</feature>
<protein>
    <submittedName>
        <fullName evidence="4">IucA/IucC family protein</fullName>
    </submittedName>
</protein>
<dbReference type="Pfam" id="PF04183">
    <property type="entry name" value="IucA_IucC"/>
    <property type="match status" value="1"/>
</dbReference>
<dbReference type="PANTHER" id="PTHR34384:SF5">
    <property type="entry name" value="L-2,3-DIAMINOPROPANOATE--CITRATE LIGASE"/>
    <property type="match status" value="1"/>
</dbReference>
<gene>
    <name evidence="4" type="ORF">SHI21_07770</name>
</gene>
<comment type="caution">
    <text evidence="4">The sequence shown here is derived from an EMBL/GenBank/DDBJ whole genome shotgun (WGS) entry which is preliminary data.</text>
</comment>
<dbReference type="InterPro" id="IPR037455">
    <property type="entry name" value="LucA/IucC-like"/>
</dbReference>
<dbReference type="Gene3D" id="6.10.250.3370">
    <property type="match status" value="1"/>
</dbReference>
<name>A0ABU5VUM5_9BACT</name>